<proteinExistence type="predicted"/>
<keyword evidence="2" id="KW-1185">Reference proteome</keyword>
<gene>
    <name evidence="1" type="ORF">DPEC_G00186410</name>
</gene>
<dbReference type="EMBL" id="CM055742">
    <property type="protein sequence ID" value="KAJ8001014.1"/>
    <property type="molecule type" value="Genomic_DNA"/>
</dbReference>
<sequence>MTHQRNMYSLNQTCDSGISLNVSLHYSLIPSFIIICVLSALQSRSKDLRINEKLPFLNNRFGIVVPLDLIGSLSNRWSFGFAFGAVSTSVLHLFSENYIPHHVPTWANAFVYLMAAIEVGLAYFPFFACLSTPSRVVGAVLGILYSLAWLIVTLWDTLLCPSGKVLGSYQKIIYQWPSILSLCFILGRFTYMLVKAVRIRLQLENDNQEQLMQCHQAQHVQRLFQRSPISRNTSWFQRRIYEWDPYFKYPNRMIGTTIISLIGLYAITLADYSISDYAFDRLDVLKDQLENLATYCNASCNETKIFAAMVPQLEEFIDVARKSWLATTIFSSLTSVTHIFHVLVCYRKHLKRLWAGNKDFLPKKFHKPSPAVSVAAITRYSGWQIAFTLWGFLVVHFVLFVFAMLFTYGVILPIQNGRVLNLLSNLGTILLTIGIIIGLVILQVVLAQVFFLQDKISPSDKYKPLALNNRKAFHNFNYFFFFYNVVMGLSNCILRLLTSCMVGAWLISRIDRTIMQRGYESMDPGYNTWIGMIFTDHHHNNPVMVCFCHFLLSNTLKRQQRVTEAASYSTFSNVSAPDCESRARRRWLLLYTLMKNPRLILLRKKLTSSAGSIYHHDTVSRAWVLTSQTRPAPETVARGNAARAHFKLVPDHTCGKEIRLSKRSGVRMSDDQTKKMLRAVLQSNKNGVPISRLLGDYRSLTGECIPFKQLGYPSLEALLRSIPSVVRMDNRMGEIMCYAAVCQETAHIAQLVARQKSNKKVQGRSQMLNCRMRPKQPSSFMLYSTLRTSLRQPDRSSSRLGWAQPYASKVPPRHRNNTYGGFSAGGDVRKLYNQHDERVNSRAPAPPVPKGNEQRDRLDKKITISSRLLNNANNFTSNKLTTVAATLKPVAPQPGVYDPKVVQSLLTEVLKKYCSGLWLSKVPEVYRAMHNQEFPGQAVIDLENWTHVCSVEKPGSTNRADRLLYPPKPKSPFQPRTAAPSVNSDDTVQAQQVTGGSAKSVRGAKPVNLAPLFFSLRSPSLNQTSSATTPSWQHSPTSPTVPSASWMRPPSPISPPSTSRNSIPAPSLSAQTFPTPPPFTPPTRSSNGAAEIPLDVRVKLRELLSKYNQGLWAHALPKLYQETFKVPFPGDVLDNLCLLLDVCTVEYPMHDKKKAILYGPTAEVKAKASSSQVSPPGSKFSSFNAVPPLVLPKEEFPSVLVVEASSTTEVILRYIGEDYSQAQEAMEESMRTFYSQPSTQRPLSSSSPGQLAAVKVEGGEEVVRAQVCETMTNTVKVYYVDHGFSEVICKTQLMELLKDFLKLPFQASVCTLAGLEHFSSERSVLLTLESLAVGKILLAELLQRDTDTPQVVLYDTSLYEDVNVNAACLKALHDRTMENPLQVNSTYMNVSVTNVCFDGTVYCQLPSRGRVKLNKILEKIEVFFITQVTSDSLVSSPFCGKCCLARHKGKWARVEITNLHGSRVLDIQFVDLGVPASVEVIELREVPPAFLHELAAIPPQAIKCCLVDLSPEVWTPEAVLWLRNTVLHSLDCTMTISKIDEGKVVHIHLFSSNGSVNCTDSINHQVATSGLWKRPAPVPQKEPSPRLFESTLGSMVDQDSLDNTAFNLGSGDMSNAYAQALHTSVRLGKQPVLPPPMELPKVGQNMDVYVSVACHPGHFVLQPWQDLYKLVVLMGEMILYYNQREERLESREIIKGEVYAAKVDNNWHRVLVKAVLSNSLVSVYELDYGKHELVGSRQIQPLIESFRQLPFQGIRAQLAGVKQRVWSEAAAIVFRNHVEKKPLVAQVESVVEAELPWDRKVVVYLVDTSQAENDMWVHNIITDFPEELSTGV</sequence>
<organism evidence="1 2">
    <name type="scientific">Dallia pectoralis</name>
    <name type="common">Alaska blackfish</name>
    <dbReference type="NCBI Taxonomy" id="75939"/>
    <lineage>
        <taxon>Eukaryota</taxon>
        <taxon>Metazoa</taxon>
        <taxon>Chordata</taxon>
        <taxon>Craniata</taxon>
        <taxon>Vertebrata</taxon>
        <taxon>Euteleostomi</taxon>
        <taxon>Actinopterygii</taxon>
        <taxon>Neopterygii</taxon>
        <taxon>Teleostei</taxon>
        <taxon>Protacanthopterygii</taxon>
        <taxon>Esociformes</taxon>
        <taxon>Umbridae</taxon>
        <taxon>Dallia</taxon>
    </lineage>
</organism>
<name>A0ACC2GBH9_DALPE</name>
<reference evidence="1" key="1">
    <citation type="submission" date="2021-05" db="EMBL/GenBank/DDBJ databases">
        <authorList>
            <person name="Pan Q."/>
            <person name="Jouanno E."/>
            <person name="Zahm M."/>
            <person name="Klopp C."/>
            <person name="Cabau C."/>
            <person name="Louis A."/>
            <person name="Berthelot C."/>
            <person name="Parey E."/>
            <person name="Roest Crollius H."/>
            <person name="Montfort J."/>
            <person name="Robinson-Rechavi M."/>
            <person name="Bouchez O."/>
            <person name="Lampietro C."/>
            <person name="Lopez Roques C."/>
            <person name="Donnadieu C."/>
            <person name="Postlethwait J."/>
            <person name="Bobe J."/>
            <person name="Dillon D."/>
            <person name="Chandos A."/>
            <person name="von Hippel F."/>
            <person name="Guiguen Y."/>
        </authorList>
    </citation>
    <scope>NUCLEOTIDE SEQUENCE</scope>
    <source>
        <strain evidence="1">YG-Jan2019</strain>
    </source>
</reference>
<accession>A0ACC2GBH9</accession>
<comment type="caution">
    <text evidence="1">The sequence shown here is derived from an EMBL/GenBank/DDBJ whole genome shotgun (WGS) entry which is preliminary data.</text>
</comment>
<evidence type="ECO:0000313" key="1">
    <source>
        <dbReference type="EMBL" id="KAJ8001014.1"/>
    </source>
</evidence>
<evidence type="ECO:0000313" key="2">
    <source>
        <dbReference type="Proteomes" id="UP001157502"/>
    </source>
</evidence>
<dbReference type="Proteomes" id="UP001157502">
    <property type="component" value="Chromosome 15"/>
</dbReference>
<protein>
    <submittedName>
        <fullName evidence="1">Uncharacterized protein</fullName>
    </submittedName>
</protein>